<keyword evidence="2" id="KW-1185">Reference proteome</keyword>
<dbReference type="AlphaFoldDB" id="A0A8J3C9Z9"/>
<organism evidence="1 2">
    <name type="scientific">Longimycelium tulufanense</name>
    <dbReference type="NCBI Taxonomy" id="907463"/>
    <lineage>
        <taxon>Bacteria</taxon>
        <taxon>Bacillati</taxon>
        <taxon>Actinomycetota</taxon>
        <taxon>Actinomycetes</taxon>
        <taxon>Pseudonocardiales</taxon>
        <taxon>Pseudonocardiaceae</taxon>
        <taxon>Longimycelium</taxon>
    </lineage>
</organism>
<evidence type="ECO:0000313" key="2">
    <source>
        <dbReference type="Proteomes" id="UP000637578"/>
    </source>
</evidence>
<sequence length="295" mass="27820">MTHETTLHDFVLHLLSDPQARAAFETDPQGVLEQAGLGDITALDVQEVIPLVVDTAPVAGLTGLDTDLVGLSSLGVDARPADAIGQLQAVTQKLALGQPVSGGVTAAAAGAVTLDQGGVSAGFGAVGLHDQGAVSIGASGNAERDTEELDGDALGGEVLDAACQQVEAATGTVDAVAGAATGSAAGVVGAAGTSVGALTGGVDASVDALTGAVGGTVSNVGGVVDGQLDAAGVHDVVGSVPATDAVEDVAGTTVHGALDTVNGGAVGNTVAGLGDATDVAGLGGSAQGGLDLGLL</sequence>
<name>A0A8J3C9Z9_9PSEU</name>
<dbReference type="InterPro" id="IPR049709">
    <property type="entry name" value="IniB-like_N"/>
</dbReference>
<dbReference type="EMBL" id="BMMK01000017">
    <property type="protein sequence ID" value="GGM63288.1"/>
    <property type="molecule type" value="Genomic_DNA"/>
</dbReference>
<dbReference type="Proteomes" id="UP000637578">
    <property type="component" value="Unassembled WGS sequence"/>
</dbReference>
<reference evidence="1" key="1">
    <citation type="journal article" date="2014" name="Int. J. Syst. Evol. Microbiol.">
        <title>Complete genome sequence of Corynebacterium casei LMG S-19264T (=DSM 44701T), isolated from a smear-ripened cheese.</title>
        <authorList>
            <consortium name="US DOE Joint Genome Institute (JGI-PGF)"/>
            <person name="Walter F."/>
            <person name="Albersmeier A."/>
            <person name="Kalinowski J."/>
            <person name="Ruckert C."/>
        </authorList>
    </citation>
    <scope>NUCLEOTIDE SEQUENCE</scope>
    <source>
        <strain evidence="1">CGMCC 4.5737</strain>
    </source>
</reference>
<dbReference type="NCBIfam" id="NF038175">
    <property type="entry name" value="IniB_NTERM"/>
    <property type="match status" value="1"/>
</dbReference>
<reference evidence="1" key="2">
    <citation type="submission" date="2020-09" db="EMBL/GenBank/DDBJ databases">
        <authorList>
            <person name="Sun Q."/>
            <person name="Zhou Y."/>
        </authorList>
    </citation>
    <scope>NUCLEOTIDE SEQUENCE</scope>
    <source>
        <strain evidence="1">CGMCC 4.5737</strain>
    </source>
</reference>
<comment type="caution">
    <text evidence="1">The sequence shown here is derived from an EMBL/GenBank/DDBJ whole genome shotgun (WGS) entry which is preliminary data.</text>
</comment>
<dbReference type="RefSeq" id="WP_229686503.1">
    <property type="nucleotide sequence ID" value="NZ_BMMK01000017.1"/>
</dbReference>
<proteinExistence type="predicted"/>
<accession>A0A8J3C9Z9</accession>
<evidence type="ECO:0000313" key="1">
    <source>
        <dbReference type="EMBL" id="GGM63288.1"/>
    </source>
</evidence>
<protein>
    <submittedName>
        <fullName evidence="1">Uncharacterized protein</fullName>
    </submittedName>
</protein>
<gene>
    <name evidence="1" type="ORF">GCM10012275_37390</name>
</gene>